<feature type="transmembrane region" description="Helical" evidence="3">
    <location>
        <begin position="38"/>
        <end position="56"/>
    </location>
</feature>
<dbReference type="RefSeq" id="WP_109748851.1">
    <property type="nucleotide sequence ID" value="NZ_JANKBI010000025.1"/>
</dbReference>
<dbReference type="PANTHER" id="PTHR34295">
    <property type="entry name" value="BIOTIN TRANSPORTER BIOY"/>
    <property type="match status" value="1"/>
</dbReference>
<dbReference type="InterPro" id="IPR003784">
    <property type="entry name" value="BioY"/>
</dbReference>
<evidence type="ECO:0000313" key="4">
    <source>
        <dbReference type="EMBL" id="PWJ71764.1"/>
    </source>
</evidence>
<comment type="similarity">
    <text evidence="1 2">Belongs to the BioY family.</text>
</comment>
<accession>A0AB73SXC4</accession>
<feature type="transmembrane region" description="Helical" evidence="3">
    <location>
        <begin position="122"/>
        <end position="143"/>
    </location>
</feature>
<dbReference type="GO" id="GO:0015225">
    <property type="term" value="F:biotin transmembrane transporter activity"/>
    <property type="evidence" value="ECO:0007669"/>
    <property type="project" value="UniProtKB-UniRule"/>
</dbReference>
<gene>
    <name evidence="4" type="ORF">C7383_1273</name>
</gene>
<keyword evidence="3" id="KW-1133">Transmembrane helix</keyword>
<name>A0AB73SXC4_9FIRM</name>
<evidence type="ECO:0000256" key="1">
    <source>
        <dbReference type="ARBA" id="ARBA00010692"/>
    </source>
</evidence>
<dbReference type="GO" id="GO:0005886">
    <property type="term" value="C:plasma membrane"/>
    <property type="evidence" value="ECO:0007669"/>
    <property type="project" value="UniProtKB-SubCell"/>
</dbReference>
<keyword evidence="3" id="KW-0812">Transmembrane</keyword>
<reference evidence="4 5" key="1">
    <citation type="submission" date="2018-05" db="EMBL/GenBank/DDBJ databases">
        <authorList>
            <person name="Goeker M."/>
            <person name="Huntemann M."/>
            <person name="Clum A."/>
            <person name="Pillay M."/>
            <person name="Palaniappan K."/>
            <person name="Varghese N."/>
            <person name="Mikhailova N."/>
            <person name="Stamatis D."/>
            <person name="Reddy T."/>
            <person name="Daum C."/>
            <person name="Shapiro N."/>
            <person name="Ivanova N."/>
            <person name="Kyrpides N."/>
            <person name="Woyke T."/>
        </authorList>
    </citation>
    <scope>NUCLEOTIDE SEQUENCE [LARGE SCALE GENOMIC DNA]</scope>
    <source>
        <strain evidence="4 5">DSM 26524</strain>
    </source>
</reference>
<feature type="transmembrane region" description="Helical" evidence="3">
    <location>
        <begin position="93"/>
        <end position="110"/>
    </location>
</feature>
<keyword evidence="2" id="KW-0813">Transport</keyword>
<comment type="subcellular location">
    <subcellularLocation>
        <location evidence="2">Cell membrane</location>
        <topology evidence="2">Multi-pass membrane protein</topology>
    </subcellularLocation>
</comment>
<protein>
    <recommendedName>
        <fullName evidence="2">Biotin transporter</fullName>
    </recommendedName>
</protein>
<proteinExistence type="inferred from homology"/>
<keyword evidence="5" id="KW-1185">Reference proteome</keyword>
<dbReference type="PIRSF" id="PIRSF016661">
    <property type="entry name" value="BioY"/>
    <property type="match status" value="1"/>
</dbReference>
<dbReference type="PANTHER" id="PTHR34295:SF1">
    <property type="entry name" value="BIOTIN TRANSPORTER BIOY"/>
    <property type="match status" value="1"/>
</dbReference>
<feature type="transmembrane region" description="Helical" evidence="3">
    <location>
        <begin position="63"/>
        <end position="87"/>
    </location>
</feature>
<dbReference type="Proteomes" id="UP000245412">
    <property type="component" value="Unassembled WGS sequence"/>
</dbReference>
<organism evidence="4 5">
    <name type="scientific">Murimonas intestini</name>
    <dbReference type="NCBI Taxonomy" id="1337051"/>
    <lineage>
        <taxon>Bacteria</taxon>
        <taxon>Bacillati</taxon>
        <taxon>Bacillota</taxon>
        <taxon>Clostridia</taxon>
        <taxon>Lachnospirales</taxon>
        <taxon>Lachnospiraceae</taxon>
        <taxon>Murimonas</taxon>
    </lineage>
</organism>
<comment type="caution">
    <text evidence="4">The sequence shown here is derived from an EMBL/GenBank/DDBJ whole genome shotgun (WGS) entry which is preliminary data.</text>
</comment>
<feature type="transmembrane region" description="Helical" evidence="3">
    <location>
        <begin position="155"/>
        <end position="173"/>
    </location>
</feature>
<feature type="transmembrane region" description="Helical" evidence="3">
    <location>
        <begin position="12"/>
        <end position="32"/>
    </location>
</feature>
<dbReference type="Pfam" id="PF02632">
    <property type="entry name" value="BioY"/>
    <property type="match status" value="1"/>
</dbReference>
<evidence type="ECO:0000256" key="2">
    <source>
        <dbReference type="PIRNR" id="PIRNR016661"/>
    </source>
</evidence>
<keyword evidence="2" id="KW-1003">Cell membrane</keyword>
<dbReference type="AlphaFoldDB" id="A0AB73SXC4"/>
<dbReference type="EMBL" id="QGGY01000027">
    <property type="protein sequence ID" value="PWJ71764.1"/>
    <property type="molecule type" value="Genomic_DNA"/>
</dbReference>
<evidence type="ECO:0000313" key="5">
    <source>
        <dbReference type="Proteomes" id="UP000245412"/>
    </source>
</evidence>
<dbReference type="Gene3D" id="1.10.1760.20">
    <property type="match status" value="1"/>
</dbReference>
<sequence>MVKKEKKKITTKSIVMTGMFAAVLAVLSQIAIPMPSGVPVTLQTFAVALTGFVLGMKLGTAATAVYVMIGAVGAPVFAGFSGGLGILLGKTGGFIFGFLFMAPLCGLGVKKKNLVRTVLMPAAGLVICHLLGILQFSLLAQLGFAESALMVSVPYLIKDIVSVVMAYAAAAALRRGLRAANISITEAGA</sequence>
<evidence type="ECO:0000256" key="3">
    <source>
        <dbReference type="SAM" id="Phobius"/>
    </source>
</evidence>
<keyword evidence="2 3" id="KW-0472">Membrane</keyword>